<name>G0UYR2_TRYCI</name>
<gene>
    <name evidence="3" type="ORF">TCIL3000_10_13120</name>
</gene>
<feature type="region of interest" description="Disordered" evidence="1">
    <location>
        <begin position="305"/>
        <end position="347"/>
    </location>
</feature>
<dbReference type="PANTHER" id="PTHR34948">
    <property type="entry name" value="OS08G0299200 PROTEIN"/>
    <property type="match status" value="1"/>
</dbReference>
<dbReference type="InterPro" id="IPR023577">
    <property type="entry name" value="CYTH_domain"/>
</dbReference>
<dbReference type="Pfam" id="PF01928">
    <property type="entry name" value="CYTH"/>
    <property type="match status" value="1"/>
</dbReference>
<dbReference type="SUPFAM" id="SSF55154">
    <property type="entry name" value="CYTH-like phosphatases"/>
    <property type="match status" value="1"/>
</dbReference>
<feature type="domain" description="CYTH" evidence="2">
    <location>
        <begin position="27"/>
        <end position="234"/>
    </location>
</feature>
<feature type="compositionally biased region" description="Polar residues" evidence="1">
    <location>
        <begin position="311"/>
        <end position="326"/>
    </location>
</feature>
<evidence type="ECO:0000256" key="1">
    <source>
        <dbReference type="SAM" id="MobiDB-lite"/>
    </source>
</evidence>
<reference evidence="3" key="1">
    <citation type="journal article" date="2012" name="Proc. Natl. Acad. Sci. U.S.A.">
        <title>Antigenic diversity is generated by distinct evolutionary mechanisms in African trypanosome species.</title>
        <authorList>
            <person name="Jackson A.P."/>
            <person name="Berry A."/>
            <person name="Aslett M."/>
            <person name="Allison H.C."/>
            <person name="Burton P."/>
            <person name="Vavrova-Anderson J."/>
            <person name="Brown R."/>
            <person name="Browne H."/>
            <person name="Corton N."/>
            <person name="Hauser H."/>
            <person name="Gamble J."/>
            <person name="Gilderthorp R."/>
            <person name="Marcello L."/>
            <person name="McQuillan J."/>
            <person name="Otto T.D."/>
            <person name="Quail M.A."/>
            <person name="Sanders M.J."/>
            <person name="van Tonder A."/>
            <person name="Ginger M.L."/>
            <person name="Field M.C."/>
            <person name="Barry J.D."/>
            <person name="Hertz-Fowler C."/>
            <person name="Berriman M."/>
        </authorList>
    </citation>
    <scope>NUCLEOTIDE SEQUENCE</scope>
    <source>
        <strain evidence="3">IL3000</strain>
    </source>
</reference>
<protein>
    <submittedName>
        <fullName evidence="3">Uncharacterized protein TCIL3000_10_13120</fullName>
    </submittedName>
</protein>
<dbReference type="GO" id="GO:0016462">
    <property type="term" value="F:pyrophosphatase activity"/>
    <property type="evidence" value="ECO:0007669"/>
    <property type="project" value="UniProtKB-ARBA"/>
</dbReference>
<accession>G0UYR2</accession>
<dbReference type="AlphaFoldDB" id="G0UYR2"/>
<organism evidence="3">
    <name type="scientific">Trypanosoma congolense (strain IL3000)</name>
    <dbReference type="NCBI Taxonomy" id="1068625"/>
    <lineage>
        <taxon>Eukaryota</taxon>
        <taxon>Discoba</taxon>
        <taxon>Euglenozoa</taxon>
        <taxon>Kinetoplastea</taxon>
        <taxon>Metakinetoplastina</taxon>
        <taxon>Trypanosomatida</taxon>
        <taxon>Trypanosomatidae</taxon>
        <taxon>Trypanosoma</taxon>
        <taxon>Nannomonas</taxon>
    </lineage>
</organism>
<dbReference type="EMBL" id="HE575323">
    <property type="protein sequence ID" value="CCC94529.1"/>
    <property type="molecule type" value="Genomic_DNA"/>
</dbReference>
<dbReference type="PANTHER" id="PTHR34948:SF2">
    <property type="entry name" value="TRIPHOSPHATE TUNNEL METALLOENZYME 3"/>
    <property type="match status" value="1"/>
</dbReference>
<dbReference type="Gene3D" id="2.40.320.10">
    <property type="entry name" value="Hypothetical Protein Pfu-838710-001"/>
    <property type="match status" value="1"/>
</dbReference>
<evidence type="ECO:0000259" key="2">
    <source>
        <dbReference type="Pfam" id="PF01928"/>
    </source>
</evidence>
<sequence>MSQERTLPTSTSYRRMGKTMIMRVDGKIIIRDREDYDQLTNMWEPYRKREWVYNDTFFDAPDFRLMNNYEQLRLRVPVKGQQGKPPEVEDEHSAFLSRPTLTLKSGSLVESGNQAASNLRLFLSQDIVDSLLPEGSGLTISRSATRDDEKHFEEISQRLKKHLVGDESEFLMAPFISYKTVRTLYSFPPSSETNGTAASQGDAFQMRAATLGARIYVDKTTVLGYDFFEVEVQDVSGPVSDVVKDVQNFFSKKRIKCSLSLSSKLDRCLSIVMLLEREDLPREIRVKLMCSAAFEEVRNWLENDQDDGSNRGVSSGPLNENGQHHLTSGGGPTKEASPGRHIVRSSPAASASAASQALAISLSQSDRQKRRREKYQIDDVFCENYFFDDAKDGTLKKNGYVLRLRCSNPYTEYSLELRGNTRQRLNVSGDIARLLLRDGRAFMDSLPSKSGLAILLRGELRLKDLKVVAVSRSRRLTCNGPRFISEIIKKDRVDDASGLTGGDRRDSNRTPLPSGVLAPILESGVGITIQVSHTEVLTGIDPAEFARKVSETDTCSMYCRGDKSFIGDTSVKDLCEVKVLGLPDELIEAGRRWLDGKLKKLGMEFQAYTHHDSHGFQLTQTMPQLQGESAMA</sequence>
<dbReference type="VEuPathDB" id="TriTrypDB:TcIL3000_10_13120"/>
<evidence type="ECO:0000313" key="3">
    <source>
        <dbReference type="EMBL" id="CCC94529.1"/>
    </source>
</evidence>
<dbReference type="InterPro" id="IPR033469">
    <property type="entry name" value="CYTH-like_dom_sf"/>
</dbReference>
<proteinExistence type="predicted"/>